<feature type="signal peptide" evidence="2">
    <location>
        <begin position="1"/>
        <end position="24"/>
    </location>
</feature>
<dbReference type="InterPro" id="IPR008979">
    <property type="entry name" value="Galactose-bd-like_sf"/>
</dbReference>
<dbReference type="EMBL" id="QFYS01000007">
    <property type="protein sequence ID" value="RAK63799.1"/>
    <property type="molecule type" value="Genomic_DNA"/>
</dbReference>
<dbReference type="SMART" id="SM00939">
    <property type="entry name" value="PepX_C"/>
    <property type="match status" value="1"/>
</dbReference>
<dbReference type="SUPFAM" id="SSF49785">
    <property type="entry name" value="Galactose-binding domain-like"/>
    <property type="match status" value="1"/>
</dbReference>
<dbReference type="InterPro" id="IPR050585">
    <property type="entry name" value="Xaa-Pro_dipeptidyl-ppase/CocE"/>
</dbReference>
<gene>
    <name evidence="4" type="ORF">DJ019_16145</name>
</gene>
<dbReference type="Gene3D" id="1.10.3020.10">
    <property type="entry name" value="alpha-amino acid ester hydrolase ( Helical cap domain)"/>
    <property type="match status" value="1"/>
</dbReference>
<dbReference type="NCBIfam" id="TIGR00976">
    <property type="entry name" value="CocE_NonD"/>
    <property type="match status" value="1"/>
</dbReference>
<dbReference type="PANTHER" id="PTHR43056:SF10">
    <property type="entry name" value="COCE_NOND FAMILY, PUTATIVE (AFU_ORTHOLOGUE AFUA_7G00600)-RELATED"/>
    <property type="match status" value="1"/>
</dbReference>
<protein>
    <submittedName>
        <fullName evidence="4">Glutaryl-7-ACA acylase</fullName>
    </submittedName>
</protein>
<dbReference type="Pfam" id="PF08530">
    <property type="entry name" value="PepX_C"/>
    <property type="match status" value="1"/>
</dbReference>
<comment type="caution">
    <text evidence="4">The sequence shown here is derived from an EMBL/GenBank/DDBJ whole genome shotgun (WGS) entry which is preliminary data.</text>
</comment>
<keyword evidence="5" id="KW-1185">Reference proteome</keyword>
<dbReference type="RefSeq" id="WP_111277109.1">
    <property type="nucleotide sequence ID" value="NZ_QFYS01000007.1"/>
</dbReference>
<dbReference type="AlphaFoldDB" id="A0A328BAK1"/>
<dbReference type="InterPro" id="IPR005674">
    <property type="entry name" value="CocE/Ser_esterase"/>
</dbReference>
<feature type="chain" id="PRO_5016300679" evidence="2">
    <location>
        <begin position="25"/>
        <end position="638"/>
    </location>
</feature>
<dbReference type="InterPro" id="IPR013736">
    <property type="entry name" value="Xaa-Pro_dipept_C"/>
</dbReference>
<dbReference type="Gene3D" id="2.60.120.260">
    <property type="entry name" value="Galactose-binding domain-like"/>
    <property type="match status" value="1"/>
</dbReference>
<evidence type="ECO:0000313" key="5">
    <source>
        <dbReference type="Proteomes" id="UP000249524"/>
    </source>
</evidence>
<dbReference type="OrthoDB" id="9806163at2"/>
<feature type="domain" description="Xaa-Pro dipeptidyl-peptidase C-terminal" evidence="3">
    <location>
        <begin position="372"/>
        <end position="631"/>
    </location>
</feature>
<proteinExistence type="predicted"/>
<dbReference type="InterPro" id="IPR029058">
    <property type="entry name" value="AB_hydrolase_fold"/>
</dbReference>
<dbReference type="SUPFAM" id="SSF53474">
    <property type="entry name" value="alpha/beta-Hydrolases"/>
    <property type="match status" value="1"/>
</dbReference>
<dbReference type="GO" id="GO:0008239">
    <property type="term" value="F:dipeptidyl-peptidase activity"/>
    <property type="evidence" value="ECO:0007669"/>
    <property type="project" value="InterPro"/>
</dbReference>
<evidence type="ECO:0000256" key="1">
    <source>
        <dbReference type="ARBA" id="ARBA00022801"/>
    </source>
</evidence>
<evidence type="ECO:0000256" key="2">
    <source>
        <dbReference type="SAM" id="SignalP"/>
    </source>
</evidence>
<name>A0A328BAK1_9CAUL</name>
<keyword evidence="1" id="KW-0378">Hydrolase</keyword>
<dbReference type="Gene3D" id="3.40.50.1820">
    <property type="entry name" value="alpha/beta hydrolase"/>
    <property type="match status" value="1"/>
</dbReference>
<evidence type="ECO:0000313" key="4">
    <source>
        <dbReference type="EMBL" id="RAK63799.1"/>
    </source>
</evidence>
<dbReference type="Pfam" id="PF02129">
    <property type="entry name" value="Peptidase_S15"/>
    <property type="match status" value="1"/>
</dbReference>
<dbReference type="InterPro" id="IPR000383">
    <property type="entry name" value="Xaa-Pro-like_dom"/>
</dbReference>
<organism evidence="4 5">
    <name type="scientific">Phenylobacterium kunshanense</name>
    <dbReference type="NCBI Taxonomy" id="1445034"/>
    <lineage>
        <taxon>Bacteria</taxon>
        <taxon>Pseudomonadati</taxon>
        <taxon>Pseudomonadota</taxon>
        <taxon>Alphaproteobacteria</taxon>
        <taxon>Caulobacterales</taxon>
        <taxon>Caulobacteraceae</taxon>
        <taxon>Phenylobacterium</taxon>
    </lineage>
</organism>
<evidence type="ECO:0000259" key="3">
    <source>
        <dbReference type="SMART" id="SM00939"/>
    </source>
</evidence>
<dbReference type="PANTHER" id="PTHR43056">
    <property type="entry name" value="PEPTIDASE S9 PROLYL OLIGOPEPTIDASE"/>
    <property type="match status" value="1"/>
</dbReference>
<accession>A0A328BAK1</accession>
<keyword evidence="2" id="KW-0732">Signal</keyword>
<reference evidence="4 5" key="1">
    <citation type="submission" date="2018-05" db="EMBL/GenBank/DDBJ databases">
        <authorList>
            <person name="Lanie J.A."/>
            <person name="Ng W.-L."/>
            <person name="Kazmierczak K.M."/>
            <person name="Andrzejewski T.M."/>
            <person name="Davidsen T.M."/>
            <person name="Wayne K.J."/>
            <person name="Tettelin H."/>
            <person name="Glass J.I."/>
            <person name="Rusch D."/>
            <person name="Podicherti R."/>
            <person name="Tsui H.-C.T."/>
            <person name="Winkler M.E."/>
        </authorList>
    </citation>
    <scope>NUCLEOTIDE SEQUENCE [LARGE SCALE GENOMIC DNA]</scope>
    <source>
        <strain evidence="4 5">BUT-10</strain>
    </source>
</reference>
<dbReference type="Proteomes" id="UP000249524">
    <property type="component" value="Unassembled WGS sequence"/>
</dbReference>
<sequence length="638" mass="71678">MLKVLLRGAVACAALALASAPATAQPTPTMTPDIATKFEWPTASYDYVKRVEMIPMRDGAKLYTVMIIPKGAKDAPILLTRTPYNAKRAAERSLSPHAAATGQMVDEPFLADGYIRVYQDVRGKYGSEGDYVLNRPIRGPLNDTAVDHVTDAYDTIDWLVKNLKESNGRVGITGSSYPGFTSAMALINPHPALKAAVPQSPMVDGWMGDDWFQNGAFRMINFDWFTSQMTEKGSGDDIPRQAFDDYDNFLRAGSAGDYAKAAGLDQIPAWRKISEHPTYDAWWQGQALDKILAKEPLKVPTLWVGALWDQEDIYGAIKAYQATEAKDANNDMNFLALGPWRHSGVNYEQRQLGPNLKLPGDTATEFRLMVMKPFLDQHLKTNGPKANIPPVFIFDSGRMGWDRLQKYPQTTELKPLYLNPGLGLSFDKAMAKGGPMFEEYVSDPAKPVPYVRRPVRWDDQDQWRFWLVSDQRHVDGRPDVLTFVTEPLKAPMKISGEPMVNLFASTSGTDSDWVVKLIDVYPDTVPSDPQMGGYQLGVAMEIFRGRYRESFEKPSPIPANKVQKYRFELPPTNHVFKPGHRIMVQVQSTWFPLYDRNPQTYVPNIFFAKPTDYRKATQRIYLTGETASSIELPVVPLQ</sequence>